<dbReference type="OrthoDB" id="9773461at2"/>
<comment type="catalytic activity">
    <reaction evidence="8">
        <text>L-proline + a quinone = (S)-1-pyrroline-5-carboxylate + a quinol + H(+)</text>
        <dbReference type="Rhea" id="RHEA:23784"/>
        <dbReference type="ChEBI" id="CHEBI:15378"/>
        <dbReference type="ChEBI" id="CHEBI:17388"/>
        <dbReference type="ChEBI" id="CHEBI:24646"/>
        <dbReference type="ChEBI" id="CHEBI:60039"/>
        <dbReference type="ChEBI" id="CHEBI:132124"/>
        <dbReference type="EC" id="1.5.5.2"/>
    </reaction>
</comment>
<feature type="binding site" evidence="10">
    <location>
        <begin position="217"/>
        <end position="218"/>
    </location>
    <ligand>
        <name>FAD</name>
        <dbReference type="ChEBI" id="CHEBI:57692"/>
    </ligand>
</feature>
<proteinExistence type="predicted"/>
<dbReference type="GO" id="GO:0010133">
    <property type="term" value="P:L-proline catabolic process to L-glutamate"/>
    <property type="evidence" value="ECO:0007669"/>
    <property type="project" value="UniProtKB-UniPathway"/>
</dbReference>
<evidence type="ECO:0000256" key="7">
    <source>
        <dbReference type="ARBA" id="ARBA00023062"/>
    </source>
</evidence>
<dbReference type="eggNOG" id="COG0506">
    <property type="taxonomic scope" value="Bacteria"/>
</dbReference>
<dbReference type="EMBL" id="CP003557">
    <property type="protein sequence ID" value="AFN73305.1"/>
    <property type="molecule type" value="Genomic_DNA"/>
</dbReference>
<dbReference type="Gene3D" id="3.20.20.220">
    <property type="match status" value="1"/>
</dbReference>
<name>I6Z2C7_MELRP</name>
<feature type="binding site" evidence="9">
    <location>
        <position position="91"/>
    </location>
    <ligand>
        <name>substrate</name>
    </ligand>
</feature>
<dbReference type="HOGENOM" id="CLU_061158_0_0_10"/>
<feature type="binding site" evidence="9">
    <location>
        <position position="280"/>
    </location>
    <ligand>
        <name>substrate</name>
    </ligand>
</feature>
<feature type="domain" description="Proline dehydrogenase" evidence="11">
    <location>
        <begin position="40"/>
        <end position="285"/>
    </location>
</feature>
<gene>
    <name evidence="12" type="ordered locus">MROS_0061</name>
</gene>
<feature type="binding site" evidence="9">
    <location>
        <position position="279"/>
    </location>
    <ligand>
        <name>substrate</name>
    </ligand>
</feature>
<organism evidence="12 13">
    <name type="scientific">Melioribacter roseus (strain DSM 23840 / JCM 17771 / VKM B-2668 / P3M-2)</name>
    <dbReference type="NCBI Taxonomy" id="1191523"/>
    <lineage>
        <taxon>Bacteria</taxon>
        <taxon>Pseudomonadati</taxon>
        <taxon>Ignavibacteriota</taxon>
        <taxon>Ignavibacteria</taxon>
        <taxon>Ignavibacteriales</taxon>
        <taxon>Melioribacteraceae</taxon>
        <taxon>Melioribacter</taxon>
    </lineage>
</organism>
<keyword evidence="7" id="KW-0642">Proline metabolism</keyword>
<evidence type="ECO:0000256" key="8">
    <source>
        <dbReference type="ARBA" id="ARBA00048779"/>
    </source>
</evidence>
<evidence type="ECO:0000256" key="1">
    <source>
        <dbReference type="ARBA" id="ARBA00004739"/>
    </source>
</evidence>
<sequence length="303" mass="35393">MNPINRAIVEFVKLLPKAVVRKFANRYIAGESLVDGVRVVKELNSKGIIATMDVLGESVTNKDESVQAKKEYLEVLDAIEKHKLKSNISVKPTQMGLNIDREFCYEQIAELAERAKLYNNFVRIDMEDSSTTDDTFYVYRKLKEKYSNVGIVIQAYLKRTMDDIKHPEMKDANYRLCKGIYIEPEEIAYKGKEEIRKNFLRILEYLLDNGNYVGIATHDDFLVNKAYEMIKEKKLGKDKYEFQMLYGVKEKLRDRINSNGDAIRIYVPFGKHWYNYSIRRLQENPTVAWYITKSVFMPNTVSK</sequence>
<protein>
    <recommendedName>
        <fullName evidence="2">proline dehydrogenase</fullName>
        <ecNumber evidence="2">1.5.5.2</ecNumber>
    </recommendedName>
</protein>
<dbReference type="Pfam" id="PF01619">
    <property type="entry name" value="Pro_dh"/>
    <property type="match status" value="1"/>
</dbReference>
<dbReference type="KEGG" id="mro:MROS_0061"/>
<dbReference type="InterPro" id="IPR008219">
    <property type="entry name" value="PRODH_bac_arc"/>
</dbReference>
<evidence type="ECO:0000256" key="4">
    <source>
        <dbReference type="ARBA" id="ARBA00022741"/>
    </source>
</evidence>
<reference evidence="12 13" key="1">
    <citation type="journal article" date="2013" name="PLoS ONE">
        <title>Genomic analysis of Melioribacter roseus, facultatively anaerobic organotrophic bacterium representing a novel deep lineage within Bacteriodetes/Chlorobi group.</title>
        <authorList>
            <person name="Kadnikov V.V."/>
            <person name="Mardanov A.V."/>
            <person name="Podosokorskaya O.A."/>
            <person name="Gavrilov S.N."/>
            <person name="Kublanov I.V."/>
            <person name="Beletsky A.V."/>
            <person name="Bonch-Osmolovskaya E.A."/>
            <person name="Ravin N.V."/>
        </authorList>
    </citation>
    <scope>NUCLEOTIDE SEQUENCE [LARGE SCALE GENOMIC DNA]</scope>
    <source>
        <strain evidence="13">JCM 17771 / P3M-2</strain>
    </source>
</reference>
<accession>I6Z2C7</accession>
<evidence type="ECO:0000256" key="2">
    <source>
        <dbReference type="ARBA" id="ARBA00012695"/>
    </source>
</evidence>
<dbReference type="GO" id="GO:0004657">
    <property type="term" value="F:proline dehydrogenase activity"/>
    <property type="evidence" value="ECO:0007669"/>
    <property type="project" value="UniProtKB-EC"/>
</dbReference>
<dbReference type="PANTHER" id="PTHR13914">
    <property type="entry name" value="PROLINE OXIDASE"/>
    <property type="match status" value="1"/>
</dbReference>
<evidence type="ECO:0000313" key="12">
    <source>
        <dbReference type="EMBL" id="AFN73305.1"/>
    </source>
</evidence>
<comment type="pathway">
    <text evidence="1">Amino-acid degradation; L-proline degradation into L-glutamate; L-glutamate from L-proline: step 1/2.</text>
</comment>
<keyword evidence="3" id="KW-0285">Flavoprotein</keyword>
<dbReference type="SUPFAM" id="SSF51730">
    <property type="entry name" value="FAD-linked oxidoreductase"/>
    <property type="match status" value="1"/>
</dbReference>
<evidence type="ECO:0000256" key="10">
    <source>
        <dbReference type="PIRSR" id="PIRSR000196-2"/>
    </source>
</evidence>
<dbReference type="PANTHER" id="PTHR13914:SF0">
    <property type="entry name" value="PROLINE DEHYDROGENASE 1, MITOCHONDRIAL"/>
    <property type="match status" value="1"/>
</dbReference>
<dbReference type="Proteomes" id="UP000009011">
    <property type="component" value="Chromosome"/>
</dbReference>
<evidence type="ECO:0000256" key="6">
    <source>
        <dbReference type="ARBA" id="ARBA00023002"/>
    </source>
</evidence>
<keyword evidence="13" id="KW-1185">Reference proteome</keyword>
<evidence type="ECO:0000256" key="9">
    <source>
        <dbReference type="PIRSR" id="PIRSR000196-1"/>
    </source>
</evidence>
<dbReference type="EC" id="1.5.5.2" evidence="2"/>
<dbReference type="UniPathway" id="UPA00261">
    <property type="reaction ID" value="UER00373"/>
</dbReference>
<dbReference type="InterPro" id="IPR015659">
    <property type="entry name" value="Proline_oxidase"/>
</dbReference>
<feature type="binding site" evidence="10">
    <location>
        <position position="192"/>
    </location>
    <ligand>
        <name>FAD</name>
        <dbReference type="ChEBI" id="CHEBI:57692"/>
    </ligand>
</feature>
<feature type="binding site" evidence="10">
    <location>
        <position position="154"/>
    </location>
    <ligand>
        <name>FAD</name>
        <dbReference type="ChEBI" id="CHEBI:57692"/>
    </ligand>
</feature>
<dbReference type="STRING" id="1191523.MROS_0061"/>
<dbReference type="InterPro" id="IPR029041">
    <property type="entry name" value="FAD-linked_oxidoreductase-like"/>
</dbReference>
<dbReference type="AlphaFoldDB" id="I6Z2C7"/>
<dbReference type="PIRSF" id="PIRSF000196">
    <property type="entry name" value="Pro_dehydrog"/>
    <property type="match status" value="1"/>
</dbReference>
<dbReference type="InterPro" id="IPR002872">
    <property type="entry name" value="Proline_DH_dom"/>
</dbReference>
<evidence type="ECO:0000259" key="11">
    <source>
        <dbReference type="Pfam" id="PF01619"/>
    </source>
</evidence>
<keyword evidence="6" id="KW-0560">Oxidoreductase</keyword>
<keyword evidence="4 10" id="KW-0547">Nucleotide-binding</keyword>
<evidence type="ECO:0000313" key="13">
    <source>
        <dbReference type="Proteomes" id="UP000009011"/>
    </source>
</evidence>
<dbReference type="PATRIC" id="fig|1191523.3.peg.63"/>
<keyword evidence="5 10" id="KW-0274">FAD</keyword>
<feature type="binding site" evidence="10">
    <location>
        <position position="126"/>
    </location>
    <ligand>
        <name>FAD</name>
        <dbReference type="ChEBI" id="CHEBI:57692"/>
    </ligand>
</feature>
<evidence type="ECO:0000256" key="5">
    <source>
        <dbReference type="ARBA" id="ARBA00022827"/>
    </source>
</evidence>
<dbReference type="GO" id="GO:0000166">
    <property type="term" value="F:nucleotide binding"/>
    <property type="evidence" value="ECO:0007669"/>
    <property type="project" value="UniProtKB-KW"/>
</dbReference>
<evidence type="ECO:0000256" key="3">
    <source>
        <dbReference type="ARBA" id="ARBA00022630"/>
    </source>
</evidence>
<dbReference type="RefSeq" id="WP_014854742.1">
    <property type="nucleotide sequence ID" value="NC_018178.1"/>
</dbReference>
<comment type="cofactor">
    <cofactor evidence="10">
        <name>FAD</name>
        <dbReference type="ChEBI" id="CHEBI:57692"/>
    </cofactor>
    <text evidence="10">Binds 1 FAD per subunit.</text>
</comment>